<sequence length="193" mass="22607">MPIEIIAKMRPIMVVNEILLSFYIRKNYNLNVLKFYKIRQYWWCPRLKVSQGFNIPKEISFSSKETKPSELAAFQNILSGKQISLAKEHFNTLLEGITKQGERLVRSRSLNDLHEYKRLIKSFLQEVVKHGLSLEETASFSHSSSRERKLKVIKEIDKKLLDLSEEMIKQEDPNIRLLDNIGEIKGLLIDLYL</sequence>
<reference evidence="1 2" key="1">
    <citation type="submission" date="2017-11" db="EMBL/GenBank/DDBJ databases">
        <title>Comparitive Functional Genomics of Dry Heat Resistant strains isolated from the Viking Spacecraft.</title>
        <authorList>
            <person name="Seuylemezian A."/>
            <person name="Cooper K."/>
            <person name="Vaishampayan P."/>
        </authorList>
    </citation>
    <scope>NUCLEOTIDE SEQUENCE [LARGE SCALE GENOMIC DNA]</scope>
    <source>
        <strain evidence="1 2">V32-6</strain>
    </source>
</reference>
<dbReference type="InterPro" id="IPR005585">
    <property type="entry name" value="DUF327"/>
</dbReference>
<dbReference type="InterPro" id="IPR024042">
    <property type="entry name" value="TM1646-like_dom_sf"/>
</dbReference>
<dbReference type="Proteomes" id="UP000234950">
    <property type="component" value="Unassembled WGS sequence"/>
</dbReference>
<comment type="caution">
    <text evidence="1">The sequence shown here is derived from an EMBL/GenBank/DDBJ whole genome shotgun (WGS) entry which is preliminary data.</text>
</comment>
<protein>
    <recommendedName>
        <fullName evidence="3">DUF327 domain-containing protein</fullName>
    </recommendedName>
</protein>
<name>A0A2N5H7E0_9BACI</name>
<evidence type="ECO:0000313" key="2">
    <source>
        <dbReference type="Proteomes" id="UP000234950"/>
    </source>
</evidence>
<organism evidence="1 2">
    <name type="scientific">Neobacillus cucumis</name>
    <dbReference type="NCBI Taxonomy" id="1740721"/>
    <lineage>
        <taxon>Bacteria</taxon>
        <taxon>Bacillati</taxon>
        <taxon>Bacillota</taxon>
        <taxon>Bacilli</taxon>
        <taxon>Bacillales</taxon>
        <taxon>Bacillaceae</taxon>
        <taxon>Neobacillus</taxon>
    </lineage>
</organism>
<dbReference type="AlphaFoldDB" id="A0A2N5H7E0"/>
<accession>A0A2N5H7E0</accession>
<dbReference type="SUPFAM" id="SSF158397">
    <property type="entry name" value="TM1646-like"/>
    <property type="match status" value="1"/>
</dbReference>
<dbReference type="OrthoDB" id="1680946at2"/>
<proteinExistence type="predicted"/>
<gene>
    <name evidence="1" type="ORF">CVD27_25050</name>
</gene>
<dbReference type="Pfam" id="PF03885">
    <property type="entry name" value="DUF327"/>
    <property type="match status" value="1"/>
</dbReference>
<keyword evidence="2" id="KW-1185">Reference proteome</keyword>
<evidence type="ECO:0000313" key="1">
    <source>
        <dbReference type="EMBL" id="PLS01435.1"/>
    </source>
</evidence>
<dbReference type="EMBL" id="PGVE01000095">
    <property type="protein sequence ID" value="PLS01435.1"/>
    <property type="molecule type" value="Genomic_DNA"/>
</dbReference>
<dbReference type="Gene3D" id="1.20.120.490">
    <property type="entry name" value="Hypothetical protein TM1646-like domain"/>
    <property type="match status" value="1"/>
</dbReference>
<evidence type="ECO:0008006" key="3">
    <source>
        <dbReference type="Google" id="ProtNLM"/>
    </source>
</evidence>